<dbReference type="Gramene" id="TKV91598">
    <property type="protein sequence ID" value="TKV91598"/>
    <property type="gene ID" value="SEVIR_9G107100v2"/>
</dbReference>
<accession>A0A4U6SU83</accession>
<feature type="region of interest" description="Disordered" evidence="1">
    <location>
        <begin position="186"/>
        <end position="243"/>
    </location>
</feature>
<reference evidence="2" key="1">
    <citation type="submission" date="2019-03" db="EMBL/GenBank/DDBJ databases">
        <title>WGS assembly of Setaria viridis.</title>
        <authorList>
            <person name="Huang P."/>
            <person name="Jenkins J."/>
            <person name="Grimwood J."/>
            <person name="Barry K."/>
            <person name="Healey A."/>
            <person name="Mamidi S."/>
            <person name="Sreedasyam A."/>
            <person name="Shu S."/>
            <person name="Feldman M."/>
            <person name="Wu J."/>
            <person name="Yu Y."/>
            <person name="Chen C."/>
            <person name="Johnson J."/>
            <person name="Rokhsar D."/>
            <person name="Baxter I."/>
            <person name="Schmutz J."/>
            <person name="Brutnell T."/>
            <person name="Kellogg E."/>
        </authorList>
    </citation>
    <scope>NUCLEOTIDE SEQUENCE [LARGE SCALE GENOMIC DNA]</scope>
</reference>
<feature type="compositionally biased region" description="Polar residues" evidence="1">
    <location>
        <begin position="218"/>
        <end position="228"/>
    </location>
</feature>
<feature type="compositionally biased region" description="Basic and acidic residues" evidence="1">
    <location>
        <begin position="196"/>
        <end position="205"/>
    </location>
</feature>
<feature type="region of interest" description="Disordered" evidence="1">
    <location>
        <begin position="19"/>
        <end position="43"/>
    </location>
</feature>
<feature type="region of interest" description="Disordered" evidence="1">
    <location>
        <begin position="293"/>
        <end position="349"/>
    </location>
</feature>
<keyword evidence="3" id="KW-1185">Reference proteome</keyword>
<feature type="region of interest" description="Disordered" evidence="1">
    <location>
        <begin position="95"/>
        <end position="163"/>
    </location>
</feature>
<feature type="compositionally biased region" description="Basic and acidic residues" evidence="1">
    <location>
        <begin position="307"/>
        <end position="316"/>
    </location>
</feature>
<evidence type="ECO:0000256" key="1">
    <source>
        <dbReference type="SAM" id="MobiDB-lite"/>
    </source>
</evidence>
<protein>
    <submittedName>
        <fullName evidence="2">Uncharacterized protein</fullName>
    </submittedName>
</protein>
<evidence type="ECO:0000313" key="2">
    <source>
        <dbReference type="EMBL" id="TKV91598.1"/>
    </source>
</evidence>
<evidence type="ECO:0000313" key="3">
    <source>
        <dbReference type="Proteomes" id="UP000298652"/>
    </source>
</evidence>
<dbReference type="Proteomes" id="UP000298652">
    <property type="component" value="Chromosome 9"/>
</dbReference>
<feature type="compositionally biased region" description="Low complexity" evidence="1">
    <location>
        <begin position="140"/>
        <end position="163"/>
    </location>
</feature>
<sequence>MDVGSTCHHLSLSPLLPRVHDAAGAGSGSAEDVPGPRGPPRRRHRLLRVPLLPRPPAKPAFPAAEPIARLPPEFDAFVALPSACCCAFPWTPEPGPDPAMPPEARDGEFPVPCASGGPRADTLTRSDLLPWARKSGTRTGGRATPARPARPSSRSSGSRRPIPRMAPAAALPVEGAGDHHLLAATDADGARPPAHAKNDRADRSGAPRRHSPVAASRTCMSATNSKARGSQPHPHPTSAAAVPAPAPTSAAALLPAAAGHLTRARAWPSCPTGLASALTTRPQARRAVAKDGAEAVLHQPRQTQRSARREACETRTRQSTATSFRMPIRVREREGRQEAYVWGPSESAR</sequence>
<name>A0A4U6SU83_SETVI</name>
<proteinExistence type="predicted"/>
<gene>
    <name evidence="2" type="ORF">SEVIR_9G107100v2</name>
</gene>
<organism evidence="2 3">
    <name type="scientific">Setaria viridis</name>
    <name type="common">Green bristlegrass</name>
    <name type="synonym">Setaria italica subsp. viridis</name>
    <dbReference type="NCBI Taxonomy" id="4556"/>
    <lineage>
        <taxon>Eukaryota</taxon>
        <taxon>Viridiplantae</taxon>
        <taxon>Streptophyta</taxon>
        <taxon>Embryophyta</taxon>
        <taxon>Tracheophyta</taxon>
        <taxon>Spermatophyta</taxon>
        <taxon>Magnoliopsida</taxon>
        <taxon>Liliopsida</taxon>
        <taxon>Poales</taxon>
        <taxon>Poaceae</taxon>
        <taxon>PACMAD clade</taxon>
        <taxon>Panicoideae</taxon>
        <taxon>Panicodae</taxon>
        <taxon>Paniceae</taxon>
        <taxon>Cenchrinae</taxon>
        <taxon>Setaria</taxon>
    </lineage>
</organism>
<dbReference type="AlphaFoldDB" id="A0A4U6SU83"/>
<dbReference type="EMBL" id="CM016560">
    <property type="protein sequence ID" value="TKV91598.1"/>
    <property type="molecule type" value="Genomic_DNA"/>
</dbReference>